<gene>
    <name evidence="1" type="ORF">MML48_5g00014584</name>
</gene>
<evidence type="ECO:0000313" key="2">
    <source>
        <dbReference type="Proteomes" id="UP001056778"/>
    </source>
</evidence>
<reference evidence="1" key="1">
    <citation type="submission" date="2022-04" db="EMBL/GenBank/DDBJ databases">
        <title>Chromosome-scale genome assembly of Holotrichia oblita Faldermann.</title>
        <authorList>
            <person name="Rongchong L."/>
        </authorList>
    </citation>
    <scope>NUCLEOTIDE SEQUENCE</scope>
    <source>
        <strain evidence="1">81SQS9</strain>
    </source>
</reference>
<accession>A0ACB9T143</accession>
<organism evidence="1 2">
    <name type="scientific">Holotrichia oblita</name>
    <name type="common">Chafer beetle</name>
    <dbReference type="NCBI Taxonomy" id="644536"/>
    <lineage>
        <taxon>Eukaryota</taxon>
        <taxon>Metazoa</taxon>
        <taxon>Ecdysozoa</taxon>
        <taxon>Arthropoda</taxon>
        <taxon>Hexapoda</taxon>
        <taxon>Insecta</taxon>
        <taxon>Pterygota</taxon>
        <taxon>Neoptera</taxon>
        <taxon>Endopterygota</taxon>
        <taxon>Coleoptera</taxon>
        <taxon>Polyphaga</taxon>
        <taxon>Scarabaeiformia</taxon>
        <taxon>Scarabaeidae</taxon>
        <taxon>Melolonthinae</taxon>
        <taxon>Holotrichia</taxon>
    </lineage>
</organism>
<dbReference type="EMBL" id="CM043019">
    <property type="protein sequence ID" value="KAI4460519.1"/>
    <property type="molecule type" value="Genomic_DNA"/>
</dbReference>
<comment type="caution">
    <text evidence="1">The sequence shown here is derived from an EMBL/GenBank/DDBJ whole genome shotgun (WGS) entry which is preliminary data.</text>
</comment>
<protein>
    <submittedName>
        <fullName evidence="1">Uncharacterized protein</fullName>
    </submittedName>
</protein>
<name>A0ACB9T143_HOLOL</name>
<dbReference type="Proteomes" id="UP001056778">
    <property type="component" value="Chromosome 5"/>
</dbReference>
<proteinExistence type="predicted"/>
<sequence length="111" mass="12067">MCNKKEKIATEETVDANIDVNTAAVLASVSTGVGFSQLEESLSVLNVPCMSYITYAVNHSKISEKICETAWKCMEGGKEEARLARECGEIDEDGYPLITVIGDGAWCKRSN</sequence>
<evidence type="ECO:0000313" key="1">
    <source>
        <dbReference type="EMBL" id="KAI4460519.1"/>
    </source>
</evidence>
<keyword evidence="2" id="KW-1185">Reference proteome</keyword>